<dbReference type="Proteomes" id="UP001437256">
    <property type="component" value="Unassembled WGS sequence"/>
</dbReference>
<dbReference type="EMBL" id="JBBXMP010000318">
    <property type="protein sequence ID" value="KAL0058424.1"/>
    <property type="molecule type" value="Genomic_DNA"/>
</dbReference>
<comment type="caution">
    <text evidence="1">The sequence shown here is derived from an EMBL/GenBank/DDBJ whole genome shotgun (WGS) entry which is preliminary data.</text>
</comment>
<proteinExistence type="predicted"/>
<organism evidence="1 2">
    <name type="scientific">Marasmius tenuissimus</name>
    <dbReference type="NCBI Taxonomy" id="585030"/>
    <lineage>
        <taxon>Eukaryota</taxon>
        <taxon>Fungi</taxon>
        <taxon>Dikarya</taxon>
        <taxon>Basidiomycota</taxon>
        <taxon>Agaricomycotina</taxon>
        <taxon>Agaricomycetes</taxon>
        <taxon>Agaricomycetidae</taxon>
        <taxon>Agaricales</taxon>
        <taxon>Marasmiineae</taxon>
        <taxon>Marasmiaceae</taxon>
        <taxon>Marasmius</taxon>
    </lineage>
</organism>
<sequence length="215" mass="24160">MQKPPPKSRSSLSGLSQRALKVLGNAINDDKKRRVKGAKSRRFDWADFNGYYDDPLLPPSEAFLVNYVSASMAGKISEATARKHMRLLKHDYEMRGYEWQGGTLLGEAIKGAKKMRPPSSIRPERDPVTKERLDIMEQNLDLGDDYGIEGDRHDIAIMACITTAFYGQARLGEVLSMNSSPSEYNHLTHPVTATYSGREGVTHHTIAIHKKMKKK</sequence>
<reference evidence="1 2" key="1">
    <citation type="submission" date="2024-05" db="EMBL/GenBank/DDBJ databases">
        <title>A draft genome resource for the thread blight pathogen Marasmius tenuissimus strain MS-2.</title>
        <authorList>
            <person name="Yulfo-Soto G.E."/>
            <person name="Baruah I.K."/>
            <person name="Amoako-Attah I."/>
            <person name="Bukari Y."/>
            <person name="Meinhardt L.W."/>
            <person name="Bailey B.A."/>
            <person name="Cohen S.P."/>
        </authorList>
    </citation>
    <scope>NUCLEOTIDE SEQUENCE [LARGE SCALE GENOMIC DNA]</scope>
    <source>
        <strain evidence="1 2">MS-2</strain>
    </source>
</reference>
<evidence type="ECO:0000313" key="1">
    <source>
        <dbReference type="EMBL" id="KAL0058424.1"/>
    </source>
</evidence>
<gene>
    <name evidence="1" type="ORF">AAF712_014906</name>
</gene>
<keyword evidence="2" id="KW-1185">Reference proteome</keyword>
<protein>
    <submittedName>
        <fullName evidence="1">Uncharacterized protein</fullName>
    </submittedName>
</protein>
<name>A0ABR2ZBV1_9AGAR</name>
<accession>A0ABR2ZBV1</accession>
<evidence type="ECO:0000313" key="2">
    <source>
        <dbReference type="Proteomes" id="UP001437256"/>
    </source>
</evidence>